<keyword evidence="1" id="KW-1133">Transmembrane helix</keyword>
<gene>
    <name evidence="2" type="ORF">A6P07_13850</name>
</gene>
<proteinExistence type="predicted"/>
<feature type="transmembrane region" description="Helical" evidence="1">
    <location>
        <begin position="12"/>
        <end position="30"/>
    </location>
</feature>
<dbReference type="AlphaFoldDB" id="A0A1C2I0A9"/>
<reference evidence="2 3" key="1">
    <citation type="journal article" date="2016" name="Int. J. Mol. Sci.">
        <title>Comparative genomics of the extreme acidophile Acidithiobacillus thiooxidans reveals intraspecific divergence and niche adaptation.</title>
        <authorList>
            <person name="Zhang X."/>
            <person name="Feng X."/>
            <person name="Tao J."/>
            <person name="Ma L."/>
            <person name="Xiao Y."/>
            <person name="Liang Y."/>
            <person name="Liu X."/>
            <person name="Yin H."/>
        </authorList>
    </citation>
    <scope>NUCLEOTIDE SEQUENCE [LARGE SCALE GENOMIC DNA]</scope>
    <source>
        <strain evidence="2 3">A02</strain>
    </source>
</reference>
<evidence type="ECO:0000313" key="3">
    <source>
        <dbReference type="Proteomes" id="UP000094893"/>
    </source>
</evidence>
<sequence length="75" mass="8945">MAHKTYKRFEYLYAATIIMFIVLKLTGALYVSWDTILLISVLAIFYMVGFVQYFLIKMIRYFCTNKMRKPPMNSL</sequence>
<feature type="transmembrane region" description="Helical" evidence="1">
    <location>
        <begin position="36"/>
        <end position="56"/>
    </location>
</feature>
<name>A0A1C2I0A9_ACITH</name>
<evidence type="ECO:0000256" key="1">
    <source>
        <dbReference type="SAM" id="Phobius"/>
    </source>
</evidence>
<keyword evidence="1" id="KW-0812">Transmembrane</keyword>
<evidence type="ECO:0000313" key="2">
    <source>
        <dbReference type="EMBL" id="OCX70635.1"/>
    </source>
</evidence>
<accession>A0A1C2I0A9</accession>
<comment type="caution">
    <text evidence="2">The sequence shown here is derived from an EMBL/GenBank/DDBJ whole genome shotgun (WGS) entry which is preliminary data.</text>
</comment>
<dbReference type="Proteomes" id="UP000094893">
    <property type="component" value="Unassembled WGS sequence"/>
</dbReference>
<dbReference type="EMBL" id="LWSA01000193">
    <property type="protein sequence ID" value="OCX70635.1"/>
    <property type="molecule type" value="Genomic_DNA"/>
</dbReference>
<organism evidence="2 3">
    <name type="scientific">Acidithiobacillus thiooxidans</name>
    <name type="common">Thiobacillus thiooxidans</name>
    <dbReference type="NCBI Taxonomy" id="930"/>
    <lineage>
        <taxon>Bacteria</taxon>
        <taxon>Pseudomonadati</taxon>
        <taxon>Pseudomonadota</taxon>
        <taxon>Acidithiobacillia</taxon>
        <taxon>Acidithiobacillales</taxon>
        <taxon>Acidithiobacillaceae</taxon>
        <taxon>Acidithiobacillus</taxon>
    </lineage>
</organism>
<keyword evidence="1" id="KW-0472">Membrane</keyword>
<protein>
    <submittedName>
        <fullName evidence="2">Uncharacterized protein</fullName>
    </submittedName>
</protein>